<dbReference type="SMART" id="SM00342">
    <property type="entry name" value="HTH_ARAC"/>
    <property type="match status" value="1"/>
</dbReference>
<keyword evidence="1" id="KW-0805">Transcription regulation</keyword>
<evidence type="ECO:0000259" key="5">
    <source>
        <dbReference type="PROSITE" id="PS01124"/>
    </source>
</evidence>
<dbReference type="PROSITE" id="PS00041">
    <property type="entry name" value="HTH_ARAC_FAMILY_1"/>
    <property type="match status" value="1"/>
</dbReference>
<comment type="caution">
    <text evidence="6">The sequence shown here is derived from an EMBL/GenBank/DDBJ whole genome shotgun (WGS) entry which is preliminary data.</text>
</comment>
<gene>
    <name evidence="6" type="ORF">NC99_00360</name>
</gene>
<dbReference type="PATRIC" id="fig|1409788.3.peg.36"/>
<dbReference type="PANTHER" id="PTHR43280">
    <property type="entry name" value="ARAC-FAMILY TRANSCRIPTIONAL REGULATOR"/>
    <property type="match status" value="1"/>
</dbReference>
<keyword evidence="2" id="KW-0238">DNA-binding</keyword>
<dbReference type="GO" id="GO:0043565">
    <property type="term" value="F:sequence-specific DNA binding"/>
    <property type="evidence" value="ECO:0007669"/>
    <property type="project" value="InterPro"/>
</dbReference>
<dbReference type="GO" id="GO:0003700">
    <property type="term" value="F:DNA-binding transcription factor activity"/>
    <property type="evidence" value="ECO:0007669"/>
    <property type="project" value="InterPro"/>
</dbReference>
<dbReference type="InterPro" id="IPR018060">
    <property type="entry name" value="HTH_AraC"/>
</dbReference>
<feature type="transmembrane region" description="Helical" evidence="4">
    <location>
        <begin position="33"/>
        <end position="53"/>
    </location>
</feature>
<dbReference type="InterPro" id="IPR009057">
    <property type="entry name" value="Homeodomain-like_sf"/>
</dbReference>
<reference evidence="7" key="1">
    <citation type="submission" date="2015-07" db="EMBL/GenBank/DDBJ databases">
        <title>Genome sequencing of Sunxiuqinia dokdonensis strain SK.</title>
        <authorList>
            <person name="Ahn S."/>
            <person name="Kim B.-C."/>
        </authorList>
    </citation>
    <scope>NUCLEOTIDE SEQUENCE [LARGE SCALE GENOMIC DNA]</scope>
    <source>
        <strain evidence="7">SK</strain>
    </source>
</reference>
<feature type="domain" description="HTH araC/xylS-type" evidence="5">
    <location>
        <begin position="279"/>
        <end position="380"/>
    </location>
</feature>
<dbReference type="PROSITE" id="PS01124">
    <property type="entry name" value="HTH_ARAC_FAMILY_2"/>
    <property type="match status" value="1"/>
</dbReference>
<dbReference type="Proteomes" id="UP000036958">
    <property type="component" value="Unassembled WGS sequence"/>
</dbReference>
<dbReference type="PRINTS" id="PR00032">
    <property type="entry name" value="HTHARAC"/>
</dbReference>
<dbReference type="OrthoDB" id="1157591at2"/>
<organism evidence="6 7">
    <name type="scientific">Sunxiuqinia dokdonensis</name>
    <dbReference type="NCBI Taxonomy" id="1409788"/>
    <lineage>
        <taxon>Bacteria</taxon>
        <taxon>Pseudomonadati</taxon>
        <taxon>Bacteroidota</taxon>
        <taxon>Bacteroidia</taxon>
        <taxon>Marinilabiliales</taxon>
        <taxon>Prolixibacteraceae</taxon>
        <taxon>Sunxiuqinia</taxon>
    </lineage>
</organism>
<feature type="transmembrane region" description="Helical" evidence="4">
    <location>
        <begin position="223"/>
        <end position="241"/>
    </location>
</feature>
<keyword evidence="4" id="KW-0812">Transmembrane</keyword>
<feature type="transmembrane region" description="Helical" evidence="4">
    <location>
        <begin position="93"/>
        <end position="114"/>
    </location>
</feature>
<keyword evidence="4" id="KW-0472">Membrane</keyword>
<dbReference type="Gene3D" id="1.10.10.60">
    <property type="entry name" value="Homeodomain-like"/>
    <property type="match status" value="2"/>
</dbReference>
<dbReference type="Pfam" id="PF12833">
    <property type="entry name" value="HTH_18"/>
    <property type="match status" value="1"/>
</dbReference>
<evidence type="ECO:0000256" key="1">
    <source>
        <dbReference type="ARBA" id="ARBA00023015"/>
    </source>
</evidence>
<evidence type="ECO:0000313" key="6">
    <source>
        <dbReference type="EMBL" id="KOH47136.1"/>
    </source>
</evidence>
<dbReference type="STRING" id="1409788.NC99_00360"/>
<sequence>MVREIIVLTPIYVSLFWSFVFLTSVFSANKARFWLGIFMLVVAVLYSCHAGFFMGYSNFYLKVDSLYLLTGLSVFPLYYIYVRLLTCDVGLKWSYLVHFIPAVVLSVVLIFLTFDASFGERQVYYSEVLVRNRWPETQSLIIRSMAFVFFASRFVFGFQVIGYLVAGYLLAKKYDHRIADFYSNLEGKQLIWVKLLTVSFLLTSIASLVVNAIGRGLFMTNDLVLAVPSALFSTLFFIIGLQGNKQDYTIRSLVEDEGEDGVVSSGLDPRHDELKVGVIKMLETEQLYLASELRITELCKVLNTNRTYLSNLINNEFKLSFNDLINLYRVKHAVALIEDNKTSDLSLGDIAIDSGFGSLSSFNRAFKKVKGVTPGQYRNEVKISRGKAGL</sequence>
<keyword evidence="7" id="KW-1185">Reference proteome</keyword>
<evidence type="ECO:0000256" key="4">
    <source>
        <dbReference type="SAM" id="Phobius"/>
    </source>
</evidence>
<dbReference type="EMBL" id="LGIA01000003">
    <property type="protein sequence ID" value="KOH47136.1"/>
    <property type="molecule type" value="Genomic_DNA"/>
</dbReference>
<dbReference type="PANTHER" id="PTHR43280:SF29">
    <property type="entry name" value="ARAC-FAMILY TRANSCRIPTIONAL REGULATOR"/>
    <property type="match status" value="1"/>
</dbReference>
<proteinExistence type="predicted"/>
<dbReference type="InterPro" id="IPR018062">
    <property type="entry name" value="HTH_AraC-typ_CS"/>
</dbReference>
<feature type="transmembrane region" description="Helical" evidence="4">
    <location>
        <begin position="65"/>
        <end position="81"/>
    </location>
</feature>
<evidence type="ECO:0000313" key="7">
    <source>
        <dbReference type="Proteomes" id="UP000036958"/>
    </source>
</evidence>
<feature type="transmembrane region" description="Helical" evidence="4">
    <location>
        <begin position="191"/>
        <end position="211"/>
    </location>
</feature>
<feature type="transmembrane region" description="Helical" evidence="4">
    <location>
        <begin position="140"/>
        <end position="170"/>
    </location>
</feature>
<accession>A0A0L8VFB8</accession>
<protein>
    <recommendedName>
        <fullName evidence="5">HTH araC/xylS-type domain-containing protein</fullName>
    </recommendedName>
</protein>
<feature type="transmembrane region" description="Helical" evidence="4">
    <location>
        <begin position="6"/>
        <end position="26"/>
    </location>
</feature>
<name>A0A0L8VFB8_9BACT</name>
<dbReference type="InterPro" id="IPR020449">
    <property type="entry name" value="Tscrpt_reg_AraC-type_HTH"/>
</dbReference>
<keyword evidence="3" id="KW-0804">Transcription</keyword>
<dbReference type="SUPFAM" id="SSF46689">
    <property type="entry name" value="Homeodomain-like"/>
    <property type="match status" value="1"/>
</dbReference>
<dbReference type="AlphaFoldDB" id="A0A0L8VFB8"/>
<evidence type="ECO:0000256" key="3">
    <source>
        <dbReference type="ARBA" id="ARBA00023163"/>
    </source>
</evidence>
<keyword evidence="4" id="KW-1133">Transmembrane helix</keyword>
<evidence type="ECO:0000256" key="2">
    <source>
        <dbReference type="ARBA" id="ARBA00023125"/>
    </source>
</evidence>